<reference evidence="3 4" key="1">
    <citation type="submission" date="2024-10" db="EMBL/GenBank/DDBJ databases">
        <title>Updated reference genomes for cyclostephanoid diatoms.</title>
        <authorList>
            <person name="Roberts W.R."/>
            <person name="Alverson A.J."/>
        </authorList>
    </citation>
    <scope>NUCLEOTIDE SEQUENCE [LARGE SCALE GENOMIC DNA]</scope>
    <source>
        <strain evidence="3 4">AJA010-31</strain>
    </source>
</reference>
<feature type="compositionally biased region" description="Low complexity" evidence="1">
    <location>
        <begin position="50"/>
        <end position="65"/>
    </location>
</feature>
<gene>
    <name evidence="3" type="ORF">ACHAWO_006291</name>
</gene>
<evidence type="ECO:0008006" key="5">
    <source>
        <dbReference type="Google" id="ProtNLM"/>
    </source>
</evidence>
<feature type="region of interest" description="Disordered" evidence="1">
    <location>
        <begin position="50"/>
        <end position="81"/>
    </location>
</feature>
<comment type="caution">
    <text evidence="3">The sequence shown here is derived from an EMBL/GenBank/DDBJ whole genome shotgun (WGS) entry which is preliminary data.</text>
</comment>
<evidence type="ECO:0000256" key="2">
    <source>
        <dbReference type="SAM" id="Phobius"/>
    </source>
</evidence>
<evidence type="ECO:0000256" key="1">
    <source>
        <dbReference type="SAM" id="MobiDB-lite"/>
    </source>
</evidence>
<protein>
    <recommendedName>
        <fullName evidence="5">Nucleotide-diphospho-sugar transferase domain-containing protein</fullName>
    </recommendedName>
</protein>
<keyword evidence="2" id="KW-0812">Transmembrane</keyword>
<evidence type="ECO:0000313" key="4">
    <source>
        <dbReference type="Proteomes" id="UP001530400"/>
    </source>
</evidence>
<keyword evidence="2" id="KW-0472">Membrane</keyword>
<keyword evidence="2" id="KW-1133">Transmembrane helix</keyword>
<feature type="transmembrane region" description="Helical" evidence="2">
    <location>
        <begin position="14"/>
        <end position="34"/>
    </location>
</feature>
<keyword evidence="4" id="KW-1185">Reference proteome</keyword>
<organism evidence="3 4">
    <name type="scientific">Cyclotella atomus</name>
    <dbReference type="NCBI Taxonomy" id="382360"/>
    <lineage>
        <taxon>Eukaryota</taxon>
        <taxon>Sar</taxon>
        <taxon>Stramenopiles</taxon>
        <taxon>Ochrophyta</taxon>
        <taxon>Bacillariophyta</taxon>
        <taxon>Coscinodiscophyceae</taxon>
        <taxon>Thalassiosirophycidae</taxon>
        <taxon>Stephanodiscales</taxon>
        <taxon>Stephanodiscaceae</taxon>
        <taxon>Cyclotella</taxon>
    </lineage>
</organism>
<dbReference type="AlphaFoldDB" id="A0ABD3NVA5"/>
<dbReference type="EMBL" id="JALLPJ020000938">
    <property type="protein sequence ID" value="KAL3779333.1"/>
    <property type="molecule type" value="Genomic_DNA"/>
</dbReference>
<name>A0ABD3NVA5_9STRA</name>
<evidence type="ECO:0000313" key="3">
    <source>
        <dbReference type="EMBL" id="KAL3779333.1"/>
    </source>
</evidence>
<proteinExistence type="predicted"/>
<accession>A0ABD3NVA5</accession>
<sequence length="413" mass="47332">MSERRLCRNSIHKTLFWIMLCCLILSVIQFIMTYHCVTDKSNSERFWIPSSPSDSASSSSLGSTSKKTESTNTAPPEDPDNDFIRKSYCNSRSPCIALLSASHHGGITSLIDPKTLSKRSTPHLDTSILHKRILVREGYCAIHQCDVIIDFNDYTKNRTMWLSDSGKHKIGQMPPHWNKVAALRRWLPHYDGILQMDMDSTWISFNHSVYDLFHDTSNVFSNGGPELVMFKTVEMSHCVVDSWWFHGTGIGCRYVKYPQNHKGQTQNLDMPWFWYALLHCAQVYGAGPFECLNTCNGPKVYVDNLMKDPNHGRLAQLWIRDCFAMAMYSGEIEWHTNATMSRLWQGKHLNLNMAWGNKMNFSESFKNSVSVHCKDTADMISWLNRTAELMMDAGCTEQSCFHANISMMQNFLT</sequence>
<dbReference type="Proteomes" id="UP001530400">
    <property type="component" value="Unassembled WGS sequence"/>
</dbReference>